<dbReference type="Proteomes" id="UP000593577">
    <property type="component" value="Unassembled WGS sequence"/>
</dbReference>
<dbReference type="EMBL" id="JABFAA010000008">
    <property type="protein sequence ID" value="MBA0688399.1"/>
    <property type="molecule type" value="Genomic_DNA"/>
</dbReference>
<dbReference type="AlphaFoldDB" id="A0A7J8XNU2"/>
<name>A0A7J8XNU2_GOSAI</name>
<comment type="caution">
    <text evidence="1">The sequence shown here is derived from an EMBL/GenBank/DDBJ whole genome shotgun (WGS) entry which is preliminary data.</text>
</comment>
<evidence type="ECO:0000313" key="2">
    <source>
        <dbReference type="Proteomes" id="UP000593577"/>
    </source>
</evidence>
<organism evidence="1 2">
    <name type="scientific">Gossypium aridum</name>
    <name type="common">American cotton</name>
    <name type="synonym">Erioxylum aridum</name>
    <dbReference type="NCBI Taxonomy" id="34290"/>
    <lineage>
        <taxon>Eukaryota</taxon>
        <taxon>Viridiplantae</taxon>
        <taxon>Streptophyta</taxon>
        <taxon>Embryophyta</taxon>
        <taxon>Tracheophyta</taxon>
        <taxon>Spermatophyta</taxon>
        <taxon>Magnoliopsida</taxon>
        <taxon>eudicotyledons</taxon>
        <taxon>Gunneridae</taxon>
        <taxon>Pentapetalae</taxon>
        <taxon>rosids</taxon>
        <taxon>malvids</taxon>
        <taxon>Malvales</taxon>
        <taxon>Malvaceae</taxon>
        <taxon>Malvoideae</taxon>
        <taxon>Gossypium</taxon>
    </lineage>
</organism>
<sequence length="56" mass="6746">MTGPLLDSEEIKPRSISHYRITKCKRKKRSRVEKKERVVMTMKMDGKYFQRKSLES</sequence>
<accession>A0A7J8XNU2</accession>
<keyword evidence="2" id="KW-1185">Reference proteome</keyword>
<gene>
    <name evidence="1" type="ORF">Goari_006191</name>
</gene>
<evidence type="ECO:0000313" key="1">
    <source>
        <dbReference type="EMBL" id="MBA0688399.1"/>
    </source>
</evidence>
<protein>
    <submittedName>
        <fullName evidence="1">Uncharacterized protein</fullName>
    </submittedName>
</protein>
<reference evidence="1 2" key="1">
    <citation type="journal article" date="2019" name="Genome Biol. Evol.">
        <title>Insights into the evolution of the New World diploid cottons (Gossypium, subgenus Houzingenia) based on genome sequencing.</title>
        <authorList>
            <person name="Grover C.E."/>
            <person name="Arick M.A. 2nd"/>
            <person name="Thrash A."/>
            <person name="Conover J.L."/>
            <person name="Sanders W.S."/>
            <person name="Peterson D.G."/>
            <person name="Frelichowski J.E."/>
            <person name="Scheffler J.A."/>
            <person name="Scheffler B.E."/>
            <person name="Wendel J.F."/>
        </authorList>
    </citation>
    <scope>NUCLEOTIDE SEQUENCE [LARGE SCALE GENOMIC DNA]</scope>
    <source>
        <strain evidence="1">185</strain>
        <tissue evidence="1">Leaf</tissue>
    </source>
</reference>
<proteinExistence type="predicted"/>